<keyword evidence="1" id="KW-1133">Transmembrane helix</keyword>
<evidence type="ECO:0000259" key="2">
    <source>
        <dbReference type="Pfam" id="PF14479"/>
    </source>
</evidence>
<evidence type="ECO:0000313" key="4">
    <source>
        <dbReference type="Proteomes" id="UP000800200"/>
    </source>
</evidence>
<proteinExistence type="predicted"/>
<gene>
    <name evidence="3" type="ORF">K469DRAFT_541182</name>
</gene>
<keyword evidence="1" id="KW-0472">Membrane</keyword>
<feature type="domain" description="Prion-inhibition and propagation HeLo" evidence="2">
    <location>
        <begin position="5"/>
        <end position="54"/>
    </location>
</feature>
<accession>A0A6A6EGA3</accession>
<dbReference type="Proteomes" id="UP000800200">
    <property type="component" value="Unassembled WGS sequence"/>
</dbReference>
<name>A0A6A6EGA3_9PEZI</name>
<evidence type="ECO:0000256" key="1">
    <source>
        <dbReference type="SAM" id="Phobius"/>
    </source>
</evidence>
<feature type="non-terminal residue" evidence="3">
    <location>
        <position position="54"/>
    </location>
</feature>
<reference evidence="3" key="1">
    <citation type="journal article" date="2020" name="Stud. Mycol.">
        <title>101 Dothideomycetes genomes: a test case for predicting lifestyles and emergence of pathogens.</title>
        <authorList>
            <person name="Haridas S."/>
            <person name="Albert R."/>
            <person name="Binder M."/>
            <person name="Bloem J."/>
            <person name="Labutti K."/>
            <person name="Salamov A."/>
            <person name="Andreopoulos B."/>
            <person name="Baker S."/>
            <person name="Barry K."/>
            <person name="Bills G."/>
            <person name="Bluhm B."/>
            <person name="Cannon C."/>
            <person name="Castanera R."/>
            <person name="Culley D."/>
            <person name="Daum C."/>
            <person name="Ezra D."/>
            <person name="Gonzalez J."/>
            <person name="Henrissat B."/>
            <person name="Kuo A."/>
            <person name="Liang C."/>
            <person name="Lipzen A."/>
            <person name="Lutzoni F."/>
            <person name="Magnuson J."/>
            <person name="Mondo S."/>
            <person name="Nolan M."/>
            <person name="Ohm R."/>
            <person name="Pangilinan J."/>
            <person name="Park H.-J."/>
            <person name="Ramirez L."/>
            <person name="Alfaro M."/>
            <person name="Sun H."/>
            <person name="Tritt A."/>
            <person name="Yoshinaga Y."/>
            <person name="Zwiers L.-H."/>
            <person name="Turgeon B."/>
            <person name="Goodwin S."/>
            <person name="Spatafora J."/>
            <person name="Crous P."/>
            <person name="Grigoriev I."/>
        </authorList>
    </citation>
    <scope>NUCLEOTIDE SEQUENCE</scope>
    <source>
        <strain evidence="3">CBS 207.26</strain>
    </source>
</reference>
<evidence type="ECO:0000313" key="3">
    <source>
        <dbReference type="EMBL" id="KAF2188906.1"/>
    </source>
</evidence>
<dbReference type="Gene3D" id="1.20.120.1020">
    <property type="entry name" value="Prion-inhibition and propagation, HeLo domain"/>
    <property type="match status" value="1"/>
</dbReference>
<keyword evidence="1" id="KW-0812">Transmembrane</keyword>
<dbReference type="EMBL" id="ML994622">
    <property type="protein sequence ID" value="KAF2188906.1"/>
    <property type="molecule type" value="Genomic_DNA"/>
</dbReference>
<keyword evidence="4" id="KW-1185">Reference proteome</keyword>
<feature type="transmembrane region" description="Helical" evidence="1">
    <location>
        <begin position="6"/>
        <end position="24"/>
    </location>
</feature>
<dbReference type="OrthoDB" id="539213at2759"/>
<dbReference type="InterPro" id="IPR038305">
    <property type="entry name" value="HeLo_sf"/>
</dbReference>
<organism evidence="3 4">
    <name type="scientific">Zopfia rhizophila CBS 207.26</name>
    <dbReference type="NCBI Taxonomy" id="1314779"/>
    <lineage>
        <taxon>Eukaryota</taxon>
        <taxon>Fungi</taxon>
        <taxon>Dikarya</taxon>
        <taxon>Ascomycota</taxon>
        <taxon>Pezizomycotina</taxon>
        <taxon>Dothideomycetes</taxon>
        <taxon>Dothideomycetes incertae sedis</taxon>
        <taxon>Zopfiaceae</taxon>
        <taxon>Zopfia</taxon>
    </lineage>
</organism>
<dbReference type="Pfam" id="PF14479">
    <property type="entry name" value="HeLo"/>
    <property type="match status" value="1"/>
</dbReference>
<dbReference type="InterPro" id="IPR029498">
    <property type="entry name" value="HeLo_dom"/>
</dbReference>
<dbReference type="AlphaFoldDB" id="A0A6A6EGA3"/>
<protein>
    <recommendedName>
        <fullName evidence="2">Prion-inhibition and propagation HeLo domain-containing protein</fullName>
    </recommendedName>
</protein>
<sequence>MEPGGLAVGTVALASLFGTCLEALEKFDSYRDFRTDSRHLTTQFKADKLRFEKW</sequence>